<reference evidence="2" key="1">
    <citation type="submission" date="2022-11" db="UniProtKB">
        <authorList>
            <consortium name="WormBaseParasite"/>
        </authorList>
    </citation>
    <scope>IDENTIFICATION</scope>
</reference>
<dbReference type="Proteomes" id="UP000887579">
    <property type="component" value="Unplaced"/>
</dbReference>
<dbReference type="WBParaSite" id="ES5_v2.g16889.t1">
    <property type="protein sequence ID" value="ES5_v2.g16889.t1"/>
    <property type="gene ID" value="ES5_v2.g16889"/>
</dbReference>
<sequence length="337" mass="39346">MSIYTANEDGFIQDFPEKQLDLSADGLAIHKNILSFEECKNLQEILYRYLSEISSNQPKPFQLNQPRTYKIIYDYFPTRKLLLQNFNFGHNPLSWYVRCHEKVQEKFAQIYGVEQTMPLSENQKNKLVTSFDGVSIIPPCEQTRMGWHEGVSKLHCDQSFSNSGFRCVQGQVPIFDVHKGDATLRVLRGSHLLHSDFAEAFHLTSVPNEWTALTDQQIQWYRDRLDEDADVYVQCPKGSLVLWDSRTIHDGTKPQKWRSEPNWRCTLFVCMKPRINDPEIAQKRENAFLWRRNTSHDPNTVKLFPINPRTYGRQFIPPKPIKLEDYGLSLPKIHSLV</sequence>
<evidence type="ECO:0000313" key="1">
    <source>
        <dbReference type="Proteomes" id="UP000887579"/>
    </source>
</evidence>
<protein>
    <submittedName>
        <fullName evidence="2">Phytanoyl-CoA dioxygenase</fullName>
    </submittedName>
</protein>
<organism evidence="1 2">
    <name type="scientific">Panagrolaimus sp. ES5</name>
    <dbReference type="NCBI Taxonomy" id="591445"/>
    <lineage>
        <taxon>Eukaryota</taxon>
        <taxon>Metazoa</taxon>
        <taxon>Ecdysozoa</taxon>
        <taxon>Nematoda</taxon>
        <taxon>Chromadorea</taxon>
        <taxon>Rhabditida</taxon>
        <taxon>Tylenchina</taxon>
        <taxon>Panagrolaimomorpha</taxon>
        <taxon>Panagrolaimoidea</taxon>
        <taxon>Panagrolaimidae</taxon>
        <taxon>Panagrolaimus</taxon>
    </lineage>
</organism>
<accession>A0AC34FHR6</accession>
<name>A0AC34FHR6_9BILA</name>
<evidence type="ECO:0000313" key="2">
    <source>
        <dbReference type="WBParaSite" id="ES5_v2.g16889.t1"/>
    </source>
</evidence>
<proteinExistence type="predicted"/>